<name>A0A6J0C2H1_NEOLC</name>
<dbReference type="AlphaFoldDB" id="A0A6J0C2H1"/>
<dbReference type="KEGG" id="nlo:107224895"/>
<dbReference type="Pfam" id="PF16062">
    <property type="entry name" value="MavL-like"/>
    <property type="match status" value="1"/>
</dbReference>
<gene>
    <name evidence="3" type="primary">LOC107224895</name>
</gene>
<dbReference type="InterPro" id="IPR032063">
    <property type="entry name" value="MavL-like"/>
</dbReference>
<dbReference type="OrthoDB" id="6357136at2759"/>
<feature type="compositionally biased region" description="Basic residues" evidence="1">
    <location>
        <begin position="17"/>
        <end position="27"/>
    </location>
</feature>
<dbReference type="RefSeq" id="XP_015520624.2">
    <property type="nucleotide sequence ID" value="XM_015665138.2"/>
</dbReference>
<reference evidence="3" key="1">
    <citation type="submission" date="2025-08" db="UniProtKB">
        <authorList>
            <consortium name="RefSeq"/>
        </authorList>
    </citation>
    <scope>IDENTIFICATION</scope>
    <source>
        <tissue evidence="3">Thorax and Abdomen</tissue>
    </source>
</reference>
<evidence type="ECO:0000313" key="3">
    <source>
        <dbReference type="RefSeq" id="XP_015520624.2"/>
    </source>
</evidence>
<sequence length="522" mass="58574">MPPKLSKRASTSQTTPKPKRKSGHKKAPPNVSWPSRLSELDGNRLNKATRKLLKGCLETTRPPLINLPTLVEKSNSFPLKFPVNTVRISELQKRIPKATLERNANSVYPLIHEDMLPLIADWLKHKRERGSTVEKNLYRNVGLIELVQRLLERRAVCFMSRKDKFKTFEVALGFGGWEQIGTDKEKPPLVLEKYLSYDEVKLSAMLTMSSHTEFINDGSRKNMGILVNNPSEVEPRGVIVGVVGSRFQRPGFMEYQDIAVAPDQNTVENGYGANAPSQGKNSTDLQELRRVWAQFYGESHLPLYEEVTQRLERTPTDPKYVSVGQKYIFDAENYLKRTIITAEIILLEANARANELKTTAYIHVVGFGLGVWKALPEQEVYFMKAFEIAMNRLMKKIPLVSDVMFAYLKNETNCGGVENGSNFGHIKIHFGKREPHTGINEKKLIVVTYAWDGNALPGNEFWMGKLATSGDPAAACSTQIAELHNVSINPLASAANLHIASVEFGIQHVADYAKLRLANASE</sequence>
<dbReference type="GeneID" id="107224895"/>
<evidence type="ECO:0000256" key="1">
    <source>
        <dbReference type="SAM" id="MobiDB-lite"/>
    </source>
</evidence>
<organism evidence="3">
    <name type="scientific">Neodiprion lecontei</name>
    <name type="common">Redheaded pine sawfly</name>
    <dbReference type="NCBI Taxonomy" id="441921"/>
    <lineage>
        <taxon>Eukaryota</taxon>
        <taxon>Metazoa</taxon>
        <taxon>Ecdysozoa</taxon>
        <taxon>Arthropoda</taxon>
        <taxon>Hexapoda</taxon>
        <taxon>Insecta</taxon>
        <taxon>Pterygota</taxon>
        <taxon>Neoptera</taxon>
        <taxon>Endopterygota</taxon>
        <taxon>Hymenoptera</taxon>
        <taxon>Tenthredinoidea</taxon>
        <taxon>Diprionidae</taxon>
        <taxon>Diprioninae</taxon>
        <taxon>Neodiprion</taxon>
    </lineage>
</organism>
<protein>
    <submittedName>
        <fullName evidence="3">Uncharacterized protein LOC107224895</fullName>
    </submittedName>
</protein>
<feature type="region of interest" description="Disordered" evidence="1">
    <location>
        <begin position="1"/>
        <end position="38"/>
    </location>
</feature>
<keyword evidence="2" id="KW-1185">Reference proteome</keyword>
<dbReference type="InParanoid" id="A0A6J0C2H1"/>
<accession>A0A6J0C2H1</accession>
<proteinExistence type="predicted"/>
<evidence type="ECO:0000313" key="2">
    <source>
        <dbReference type="Proteomes" id="UP000829291"/>
    </source>
</evidence>
<dbReference type="Proteomes" id="UP000829291">
    <property type="component" value="Chromosome 1"/>
</dbReference>